<keyword evidence="4" id="KW-0804">Transcription</keyword>
<dbReference type="GO" id="GO:0003700">
    <property type="term" value="F:DNA-binding transcription factor activity"/>
    <property type="evidence" value="ECO:0007669"/>
    <property type="project" value="InterPro"/>
</dbReference>
<dbReference type="GO" id="GO:0003677">
    <property type="term" value="F:DNA binding"/>
    <property type="evidence" value="ECO:0007669"/>
    <property type="project" value="UniProtKB-KW"/>
</dbReference>
<dbReference type="InterPro" id="IPR000847">
    <property type="entry name" value="LysR_HTH_N"/>
</dbReference>
<evidence type="ECO:0000259" key="5">
    <source>
        <dbReference type="PROSITE" id="PS50931"/>
    </source>
</evidence>
<dbReference type="OrthoDB" id="9812435at2"/>
<comment type="caution">
    <text evidence="6">The sequence shown here is derived from an EMBL/GenBank/DDBJ whole genome shotgun (WGS) entry which is preliminary data.</text>
</comment>
<dbReference type="Pfam" id="PF00126">
    <property type="entry name" value="HTH_1"/>
    <property type="match status" value="1"/>
</dbReference>
<accession>A0A438AFK3</accession>
<organism evidence="6 7">
    <name type="scientific">Mesobaculum littorinae</name>
    <dbReference type="NCBI Taxonomy" id="2486419"/>
    <lineage>
        <taxon>Bacteria</taxon>
        <taxon>Pseudomonadati</taxon>
        <taxon>Pseudomonadota</taxon>
        <taxon>Alphaproteobacteria</taxon>
        <taxon>Rhodobacterales</taxon>
        <taxon>Roseobacteraceae</taxon>
        <taxon>Mesobaculum</taxon>
    </lineage>
</organism>
<evidence type="ECO:0000256" key="4">
    <source>
        <dbReference type="ARBA" id="ARBA00023163"/>
    </source>
</evidence>
<dbReference type="Gene3D" id="1.10.10.10">
    <property type="entry name" value="Winged helix-like DNA-binding domain superfamily/Winged helix DNA-binding domain"/>
    <property type="match status" value="1"/>
</dbReference>
<dbReference type="Proteomes" id="UP000285908">
    <property type="component" value="Unassembled WGS sequence"/>
</dbReference>
<evidence type="ECO:0000313" key="7">
    <source>
        <dbReference type="Proteomes" id="UP000285908"/>
    </source>
</evidence>
<feature type="domain" description="HTH lysR-type" evidence="5">
    <location>
        <begin position="46"/>
        <end position="103"/>
    </location>
</feature>
<dbReference type="EMBL" id="RQXX01000004">
    <property type="protein sequence ID" value="RVV97500.1"/>
    <property type="molecule type" value="Genomic_DNA"/>
</dbReference>
<dbReference type="CDD" id="cd08422">
    <property type="entry name" value="PBP2_CrgA_like"/>
    <property type="match status" value="1"/>
</dbReference>
<evidence type="ECO:0000256" key="2">
    <source>
        <dbReference type="ARBA" id="ARBA00023015"/>
    </source>
</evidence>
<proteinExistence type="inferred from homology"/>
<dbReference type="AlphaFoldDB" id="A0A438AFK3"/>
<dbReference type="Gene3D" id="3.40.190.290">
    <property type="match status" value="1"/>
</dbReference>
<keyword evidence="7" id="KW-1185">Reference proteome</keyword>
<evidence type="ECO:0000313" key="6">
    <source>
        <dbReference type="EMBL" id="RVV97500.1"/>
    </source>
</evidence>
<dbReference type="SUPFAM" id="SSF46785">
    <property type="entry name" value="Winged helix' DNA-binding domain"/>
    <property type="match status" value="1"/>
</dbReference>
<gene>
    <name evidence="6" type="ORF">EKE94_13230</name>
</gene>
<protein>
    <submittedName>
        <fullName evidence="6">LysR family transcriptional regulator</fullName>
    </submittedName>
</protein>
<dbReference type="InterPro" id="IPR005119">
    <property type="entry name" value="LysR_subst-bd"/>
</dbReference>
<keyword evidence="2" id="KW-0805">Transcription regulation</keyword>
<dbReference type="SUPFAM" id="SSF53850">
    <property type="entry name" value="Periplasmic binding protein-like II"/>
    <property type="match status" value="1"/>
</dbReference>
<dbReference type="PANTHER" id="PTHR30537:SF5">
    <property type="entry name" value="HTH-TYPE TRANSCRIPTIONAL ACTIVATOR TTDR-RELATED"/>
    <property type="match status" value="1"/>
</dbReference>
<dbReference type="PROSITE" id="PS50931">
    <property type="entry name" value="HTH_LYSR"/>
    <property type="match status" value="1"/>
</dbReference>
<evidence type="ECO:0000256" key="3">
    <source>
        <dbReference type="ARBA" id="ARBA00023125"/>
    </source>
</evidence>
<keyword evidence="3" id="KW-0238">DNA-binding</keyword>
<comment type="similarity">
    <text evidence="1">Belongs to the LysR transcriptional regulatory family.</text>
</comment>
<dbReference type="Pfam" id="PF03466">
    <property type="entry name" value="LysR_substrate"/>
    <property type="match status" value="1"/>
</dbReference>
<dbReference type="InterPro" id="IPR058163">
    <property type="entry name" value="LysR-type_TF_proteobact-type"/>
</dbReference>
<sequence>MDIPQEIRARDREGDAGAWRETYDHSISWTRSANRGRACRMVDNELSIGALRVFRQVVRSGGFAAASRVLDLPKSTVSKRIRDLELSLGVRLIERTTRQMRITPEGAMLAERADRLLADADALRRAVGQSGAAADGHLRIASPAFFGQIFLGPVAARCHRLHPDLTLEFTFLDRLPDLVEEGFDGAITVGPLPDSDLMMRRLHTARAVPVAAPDLPGINRVREPEDMRRITTVTFGPRRNRLHLVRDGDCRSVDVTGALTFGAIPACASAILAGGGAGMLPAFLAAPLIAEGRLVRLLPDWTGAEVPFHFVYPSPQSATGRLRAFLDLLVAEMRNLDHEEP</sequence>
<dbReference type="InterPro" id="IPR036388">
    <property type="entry name" value="WH-like_DNA-bd_sf"/>
</dbReference>
<dbReference type="FunFam" id="1.10.10.10:FF:000001">
    <property type="entry name" value="LysR family transcriptional regulator"/>
    <property type="match status" value="1"/>
</dbReference>
<dbReference type="PANTHER" id="PTHR30537">
    <property type="entry name" value="HTH-TYPE TRANSCRIPTIONAL REGULATOR"/>
    <property type="match status" value="1"/>
</dbReference>
<name>A0A438AFK3_9RHOB</name>
<dbReference type="InterPro" id="IPR036390">
    <property type="entry name" value="WH_DNA-bd_sf"/>
</dbReference>
<evidence type="ECO:0000256" key="1">
    <source>
        <dbReference type="ARBA" id="ARBA00009437"/>
    </source>
</evidence>
<reference evidence="6 7" key="1">
    <citation type="submission" date="2018-11" db="EMBL/GenBank/DDBJ databases">
        <title>Mesobaculum littorinae gen. nov., sp. nov., isolated from Littorina scabra that represents a novel genus of the order Rhodobacteraceae.</title>
        <authorList>
            <person name="Li F."/>
        </authorList>
    </citation>
    <scope>NUCLEOTIDE SEQUENCE [LARGE SCALE GENOMIC DNA]</scope>
    <source>
        <strain evidence="6 7">M0103</strain>
    </source>
</reference>